<dbReference type="EMBL" id="JAVRQU010000004">
    <property type="protein sequence ID" value="KAK5704118.1"/>
    <property type="molecule type" value="Genomic_DNA"/>
</dbReference>
<name>A0AAN7VVC4_9PEZI</name>
<organism evidence="1 2">
    <name type="scientific">Elasticomyces elasticus</name>
    <dbReference type="NCBI Taxonomy" id="574655"/>
    <lineage>
        <taxon>Eukaryota</taxon>
        <taxon>Fungi</taxon>
        <taxon>Dikarya</taxon>
        <taxon>Ascomycota</taxon>
        <taxon>Pezizomycotina</taxon>
        <taxon>Dothideomycetes</taxon>
        <taxon>Dothideomycetidae</taxon>
        <taxon>Mycosphaerellales</taxon>
        <taxon>Teratosphaeriaceae</taxon>
        <taxon>Elasticomyces</taxon>
    </lineage>
</organism>
<evidence type="ECO:0000313" key="2">
    <source>
        <dbReference type="Proteomes" id="UP001310594"/>
    </source>
</evidence>
<evidence type="ECO:0000313" key="1">
    <source>
        <dbReference type="EMBL" id="KAK5704118.1"/>
    </source>
</evidence>
<proteinExistence type="predicted"/>
<dbReference type="Proteomes" id="UP001310594">
    <property type="component" value="Unassembled WGS sequence"/>
</dbReference>
<accession>A0AAN7VVC4</accession>
<comment type="caution">
    <text evidence="1">The sequence shown here is derived from an EMBL/GenBank/DDBJ whole genome shotgun (WGS) entry which is preliminary data.</text>
</comment>
<sequence length="359" mass="40437">MPRKLDLWTDIWYDRWSVKDLRKCVEDRSGEKQPKFDKLVFVKMAVDLDAQWTFRFLDLPSEIRNVIYSQLLRLRDSRVRADLLACSPAILAACRGTRDEAQGLIYSENIFEVIVRSVASSEQEAAVNRTTVAFAKLDIDQVQLCDAPQAEIERLWPKIIREADEVKLVVKLYQADDKDAEAPSPSFEQVNHILHSFATSHKGARKLQRLQVVVKGDTANIADSLLESIFYPLTQIKGFSTKNLTISLLIDGLPPAVATELQRLLTSGEGREHGKLSNTLRLERRNAMEAYIRATDAERNSSPMERLAKLIRQAGKALEPNDVYLDAAFYTNCGQILAGLRACLDGLPVRANEAVLAKR</sequence>
<reference evidence="1" key="1">
    <citation type="submission" date="2023-08" db="EMBL/GenBank/DDBJ databases">
        <title>Black Yeasts Isolated from many extreme environments.</title>
        <authorList>
            <person name="Coleine C."/>
            <person name="Stajich J.E."/>
            <person name="Selbmann L."/>
        </authorList>
    </citation>
    <scope>NUCLEOTIDE SEQUENCE</scope>
    <source>
        <strain evidence="1">CCFEE 5810</strain>
    </source>
</reference>
<dbReference type="AlphaFoldDB" id="A0AAN7VVC4"/>
<protein>
    <submittedName>
        <fullName evidence="1">Uncharacterized protein</fullName>
    </submittedName>
</protein>
<gene>
    <name evidence="1" type="ORF">LTR97_003131</name>
</gene>